<dbReference type="EMBL" id="CP021434">
    <property type="protein sequence ID" value="ARU59699.1"/>
    <property type="molecule type" value="Genomic_DNA"/>
</dbReference>
<organism evidence="4 5">
    <name type="scientific">Tumebacillus avium</name>
    <dbReference type="NCBI Taxonomy" id="1903704"/>
    <lineage>
        <taxon>Bacteria</taxon>
        <taxon>Bacillati</taxon>
        <taxon>Bacillota</taxon>
        <taxon>Bacilli</taxon>
        <taxon>Bacillales</taxon>
        <taxon>Alicyclobacillaceae</taxon>
        <taxon>Tumebacillus</taxon>
    </lineage>
</organism>
<evidence type="ECO:0000256" key="1">
    <source>
        <dbReference type="ARBA" id="ARBA00023122"/>
    </source>
</evidence>
<dbReference type="RefSeq" id="WP_087455087.1">
    <property type="nucleotide sequence ID" value="NZ_CP021434.1"/>
</dbReference>
<gene>
    <name evidence="4" type="ORF">CBW65_00555</name>
</gene>
<reference evidence="5" key="1">
    <citation type="submission" date="2017-05" db="EMBL/GenBank/DDBJ databases">
        <authorList>
            <person name="Sung H."/>
        </authorList>
    </citation>
    <scope>NUCLEOTIDE SEQUENCE [LARGE SCALE GENOMIC DNA]</scope>
    <source>
        <strain evidence="5">AR23208</strain>
    </source>
</reference>
<name>A0A1Y0IHY4_9BACL</name>
<evidence type="ECO:0000313" key="4">
    <source>
        <dbReference type="EMBL" id="ARU59699.1"/>
    </source>
</evidence>
<dbReference type="SUPFAM" id="SSF54631">
    <property type="entry name" value="CBS-domain pair"/>
    <property type="match status" value="1"/>
</dbReference>
<evidence type="ECO:0000313" key="5">
    <source>
        <dbReference type="Proteomes" id="UP000195437"/>
    </source>
</evidence>
<evidence type="ECO:0000259" key="3">
    <source>
        <dbReference type="PROSITE" id="PS51371"/>
    </source>
</evidence>
<dbReference type="PANTHER" id="PTHR43080">
    <property type="entry name" value="CBS DOMAIN-CONTAINING PROTEIN CBSX3, MITOCHONDRIAL"/>
    <property type="match status" value="1"/>
</dbReference>
<keyword evidence="1 2" id="KW-0129">CBS domain</keyword>
<dbReference type="AlphaFoldDB" id="A0A1Y0IHY4"/>
<dbReference type="KEGG" id="tum:CBW65_00555"/>
<feature type="domain" description="CBS" evidence="3">
    <location>
        <begin position="7"/>
        <end position="64"/>
    </location>
</feature>
<dbReference type="OrthoDB" id="9802114at2"/>
<keyword evidence="5" id="KW-1185">Reference proteome</keyword>
<dbReference type="CDD" id="cd04622">
    <property type="entry name" value="CBS_pair_HRP1_like"/>
    <property type="match status" value="1"/>
</dbReference>
<dbReference type="Gene3D" id="3.10.580.10">
    <property type="entry name" value="CBS-domain"/>
    <property type="match status" value="1"/>
</dbReference>
<dbReference type="InterPro" id="IPR000644">
    <property type="entry name" value="CBS_dom"/>
</dbReference>
<accession>A0A1Y0IHY4</accession>
<dbReference type="Proteomes" id="UP000195437">
    <property type="component" value="Chromosome"/>
</dbReference>
<dbReference type="Pfam" id="PF00571">
    <property type="entry name" value="CBS"/>
    <property type="match status" value="2"/>
</dbReference>
<dbReference type="PANTHER" id="PTHR43080:SF2">
    <property type="entry name" value="CBS DOMAIN-CONTAINING PROTEIN"/>
    <property type="match status" value="1"/>
</dbReference>
<evidence type="ECO:0000256" key="2">
    <source>
        <dbReference type="PROSITE-ProRule" id="PRU00703"/>
    </source>
</evidence>
<protein>
    <submittedName>
        <fullName evidence="4">CBS domain-containing protein</fullName>
    </submittedName>
</protein>
<dbReference type="SMART" id="SM00116">
    <property type="entry name" value="CBS"/>
    <property type="match status" value="2"/>
</dbReference>
<dbReference type="InterPro" id="IPR051257">
    <property type="entry name" value="Diverse_CBS-Domain"/>
</dbReference>
<dbReference type="InterPro" id="IPR046342">
    <property type="entry name" value="CBS_dom_sf"/>
</dbReference>
<proteinExistence type="predicted"/>
<sequence>MQIRELMTSEVESCSPQDSLQQVAQIMSDLDVGIVPIVRDGGYLEGCITDRDIVIRAVAKGMDVNSTRVDECMSENIVSCTPDQSATEAAQMMADNQVRRLPVVEDGRLVGIVAIGDLAVERAADESAGYALSEISEPARPEMH</sequence>
<feature type="domain" description="CBS" evidence="3">
    <location>
        <begin position="73"/>
        <end position="129"/>
    </location>
</feature>
<dbReference type="PROSITE" id="PS51371">
    <property type="entry name" value="CBS"/>
    <property type="match status" value="2"/>
</dbReference>